<sequence length="99" mass="11148">MASFLIPNKFFLNSDSFTPGDAIAIFSQNPVITSQTGLLQPCNTPENFFAPLPQHCNKQKNIMDCFPQLCNTPETFVEGFLQLCNRLKFLWRASRSSAT</sequence>
<organism evidence="1 2">
    <name type="scientific">Draconibacterium orientale</name>
    <dbReference type="NCBI Taxonomy" id="1168034"/>
    <lineage>
        <taxon>Bacteria</taxon>
        <taxon>Pseudomonadati</taxon>
        <taxon>Bacteroidota</taxon>
        <taxon>Bacteroidia</taxon>
        <taxon>Marinilabiliales</taxon>
        <taxon>Prolixibacteraceae</taxon>
        <taxon>Draconibacterium</taxon>
    </lineage>
</organism>
<reference evidence="1 2" key="1">
    <citation type="submission" date="2014-03" db="EMBL/GenBank/DDBJ databases">
        <title>Complete genome sequence of a deeply braunched marine Bacteroidia bacterium Draconibacterium orientale type strain FH5T.</title>
        <authorList>
            <person name="Li X."/>
            <person name="Wang X."/>
            <person name="Xie Z."/>
            <person name="Du Z."/>
            <person name="Chen G."/>
        </authorList>
    </citation>
    <scope>NUCLEOTIDE SEQUENCE [LARGE SCALE GENOMIC DNA]</scope>
    <source>
        <strain evidence="1 2">FH5</strain>
    </source>
</reference>
<gene>
    <name evidence="1" type="ORF">FH5T_10305</name>
</gene>
<dbReference type="EMBL" id="CP007451">
    <property type="protein sequence ID" value="AHW61883.1"/>
    <property type="molecule type" value="Genomic_DNA"/>
</dbReference>
<protein>
    <submittedName>
        <fullName evidence="1">Uncharacterized protein</fullName>
    </submittedName>
</protein>
<evidence type="ECO:0000313" key="2">
    <source>
        <dbReference type="Proteomes" id="UP000023772"/>
    </source>
</evidence>
<name>A0ABM5QDV3_9BACT</name>
<accession>A0ABM5QDV3</accession>
<evidence type="ECO:0000313" key="1">
    <source>
        <dbReference type="EMBL" id="AHW61883.1"/>
    </source>
</evidence>
<dbReference type="Proteomes" id="UP000023772">
    <property type="component" value="Chromosome"/>
</dbReference>
<keyword evidence="2" id="KW-1185">Reference proteome</keyword>
<proteinExistence type="predicted"/>